<evidence type="ECO:0000313" key="2">
    <source>
        <dbReference type="Proteomes" id="UP001164929"/>
    </source>
</evidence>
<evidence type="ECO:0000313" key="1">
    <source>
        <dbReference type="EMBL" id="KAJ7003178.1"/>
    </source>
</evidence>
<proteinExistence type="predicted"/>
<name>A0AAD6R6D9_9ROSI</name>
<dbReference type="EMBL" id="JAQIZT010000003">
    <property type="protein sequence ID" value="KAJ7003178.1"/>
    <property type="molecule type" value="Genomic_DNA"/>
</dbReference>
<reference evidence="1" key="1">
    <citation type="journal article" date="2023" name="Mol. Ecol. Resour.">
        <title>Chromosome-level genome assembly of a triploid poplar Populus alba 'Berolinensis'.</title>
        <authorList>
            <person name="Chen S."/>
            <person name="Yu Y."/>
            <person name="Wang X."/>
            <person name="Wang S."/>
            <person name="Zhang T."/>
            <person name="Zhou Y."/>
            <person name="He R."/>
            <person name="Meng N."/>
            <person name="Wang Y."/>
            <person name="Liu W."/>
            <person name="Liu Z."/>
            <person name="Liu J."/>
            <person name="Guo Q."/>
            <person name="Huang H."/>
            <person name="Sederoff R.R."/>
            <person name="Wang G."/>
            <person name="Qu G."/>
            <person name="Chen S."/>
        </authorList>
    </citation>
    <scope>NUCLEOTIDE SEQUENCE</scope>
    <source>
        <strain evidence="1">SC-2020</strain>
    </source>
</reference>
<dbReference type="AlphaFoldDB" id="A0AAD6R6D9"/>
<organism evidence="1 2">
    <name type="scientific">Populus alba x Populus x berolinensis</name>
    <dbReference type="NCBI Taxonomy" id="444605"/>
    <lineage>
        <taxon>Eukaryota</taxon>
        <taxon>Viridiplantae</taxon>
        <taxon>Streptophyta</taxon>
        <taxon>Embryophyta</taxon>
        <taxon>Tracheophyta</taxon>
        <taxon>Spermatophyta</taxon>
        <taxon>Magnoliopsida</taxon>
        <taxon>eudicotyledons</taxon>
        <taxon>Gunneridae</taxon>
        <taxon>Pentapetalae</taxon>
        <taxon>rosids</taxon>
        <taxon>fabids</taxon>
        <taxon>Malpighiales</taxon>
        <taxon>Salicaceae</taxon>
        <taxon>Saliceae</taxon>
        <taxon>Populus</taxon>
    </lineage>
</organism>
<keyword evidence="2" id="KW-1185">Reference proteome</keyword>
<gene>
    <name evidence="1" type="ORF">NC653_008426</name>
</gene>
<sequence length="144" mass="16479">MEMALAVKSSRKDQLLLQSVRDAKQRMKIQPIVCIGIYNTLHILCGDCAGARRIKVTSGICIAPNFWTTDIVERITVMADSVNGFLFLAALWWIWRQRNCFVLGELYKGDVWLLRNIYCAAADFHLAWNRSSSVANVHVEFSWQ</sequence>
<dbReference type="Proteomes" id="UP001164929">
    <property type="component" value="Chromosome 3"/>
</dbReference>
<protein>
    <submittedName>
        <fullName evidence="1">Uncharacterized protein</fullName>
    </submittedName>
</protein>
<accession>A0AAD6R6D9</accession>
<comment type="caution">
    <text evidence="1">The sequence shown here is derived from an EMBL/GenBank/DDBJ whole genome shotgun (WGS) entry which is preliminary data.</text>
</comment>